<gene>
    <name evidence="1" type="ORF">B0H63DRAFT_248960</name>
</gene>
<dbReference type="InterPro" id="IPR023214">
    <property type="entry name" value="HAD_sf"/>
</dbReference>
<dbReference type="FunFam" id="3.40.50.1000:FF:000165">
    <property type="entry name" value="HAD superfamily phosphatase"/>
    <property type="match status" value="1"/>
</dbReference>
<comment type="caution">
    <text evidence="1">The sequence shown here is derived from an EMBL/GenBank/DDBJ whole genome shotgun (WGS) entry which is preliminary data.</text>
</comment>
<dbReference type="InterPro" id="IPR036412">
    <property type="entry name" value="HAD-like_sf"/>
</dbReference>
<sequence>MNMNLNLSASLNIFKLLTKPSLCLPHATVATFSDLPVPMDKAFAREKGHPAATSIKAIVLDKDDCFAYPEASEIYDAYKTRFEALRAAYPGRRLLIVSNTAGARSYDVDGKLALEVEKTTGVAVLSHQVKKPGCGDEIMRYFQKHPETGVTSPRDIAVVGDRLATDMMLANMMGSWGIWVKDGVVPLQQKSIFSRIERKLGPYLMSRGFAAPQPASPFE</sequence>
<protein>
    <submittedName>
        <fullName evidence="1">Mitochondrial PGP phosphatase</fullName>
    </submittedName>
</protein>
<dbReference type="GO" id="GO:0008962">
    <property type="term" value="F:phosphatidylglycerophosphatase activity"/>
    <property type="evidence" value="ECO:0007669"/>
    <property type="project" value="InterPro"/>
</dbReference>
<dbReference type="AlphaFoldDB" id="A0AAE0NCM1"/>
<proteinExistence type="predicted"/>
<dbReference type="Gene3D" id="3.40.50.1000">
    <property type="entry name" value="HAD superfamily/HAD-like"/>
    <property type="match status" value="1"/>
</dbReference>
<organism evidence="1 2">
    <name type="scientific">Podospora didyma</name>
    <dbReference type="NCBI Taxonomy" id="330526"/>
    <lineage>
        <taxon>Eukaryota</taxon>
        <taxon>Fungi</taxon>
        <taxon>Dikarya</taxon>
        <taxon>Ascomycota</taxon>
        <taxon>Pezizomycotina</taxon>
        <taxon>Sordariomycetes</taxon>
        <taxon>Sordariomycetidae</taxon>
        <taxon>Sordariales</taxon>
        <taxon>Podosporaceae</taxon>
        <taxon>Podospora</taxon>
    </lineage>
</organism>
<dbReference type="SUPFAM" id="SSF56784">
    <property type="entry name" value="HAD-like"/>
    <property type="match status" value="1"/>
</dbReference>
<dbReference type="Proteomes" id="UP001285441">
    <property type="component" value="Unassembled WGS sequence"/>
</dbReference>
<evidence type="ECO:0000313" key="1">
    <source>
        <dbReference type="EMBL" id="KAK3378495.1"/>
    </source>
</evidence>
<name>A0AAE0NCM1_9PEZI</name>
<dbReference type="EMBL" id="JAULSW010000006">
    <property type="protein sequence ID" value="KAK3378495.1"/>
    <property type="molecule type" value="Genomic_DNA"/>
</dbReference>
<keyword evidence="2" id="KW-1185">Reference proteome</keyword>
<evidence type="ECO:0000313" key="2">
    <source>
        <dbReference type="Proteomes" id="UP001285441"/>
    </source>
</evidence>
<dbReference type="InterPro" id="IPR010021">
    <property type="entry name" value="PGPP1/Gep4"/>
</dbReference>
<reference evidence="1" key="2">
    <citation type="submission" date="2023-06" db="EMBL/GenBank/DDBJ databases">
        <authorList>
            <consortium name="Lawrence Berkeley National Laboratory"/>
            <person name="Haridas S."/>
            <person name="Hensen N."/>
            <person name="Bonometti L."/>
            <person name="Westerberg I."/>
            <person name="Brannstrom I.O."/>
            <person name="Guillou S."/>
            <person name="Cros-Aarteil S."/>
            <person name="Calhoun S."/>
            <person name="Kuo A."/>
            <person name="Mondo S."/>
            <person name="Pangilinan J."/>
            <person name="Riley R."/>
            <person name="LaButti K."/>
            <person name="Andreopoulos B."/>
            <person name="Lipzen A."/>
            <person name="Chen C."/>
            <person name="Yanf M."/>
            <person name="Daum C."/>
            <person name="Ng V."/>
            <person name="Clum A."/>
            <person name="Steindorff A."/>
            <person name="Ohm R."/>
            <person name="Martin F."/>
            <person name="Silar P."/>
            <person name="Natvig D."/>
            <person name="Lalanne C."/>
            <person name="Gautier V."/>
            <person name="Ament-velasquez S.L."/>
            <person name="Kruys A."/>
            <person name="Hutchinson M.I."/>
            <person name="Powell A.J."/>
            <person name="Barry K."/>
            <person name="Miller A.N."/>
            <person name="Grigoriev I.V."/>
            <person name="Debuchy R."/>
            <person name="Gladieux P."/>
            <person name="Thoren M.H."/>
            <person name="Johannesson H."/>
        </authorList>
    </citation>
    <scope>NUCLEOTIDE SEQUENCE</scope>
    <source>
        <strain evidence="1">CBS 232.78</strain>
    </source>
</reference>
<dbReference type="Pfam" id="PF09419">
    <property type="entry name" value="PGP_phosphatase"/>
    <property type="match status" value="1"/>
</dbReference>
<reference evidence="1" key="1">
    <citation type="journal article" date="2023" name="Mol. Phylogenet. Evol.">
        <title>Genome-scale phylogeny and comparative genomics of the fungal order Sordariales.</title>
        <authorList>
            <person name="Hensen N."/>
            <person name="Bonometti L."/>
            <person name="Westerberg I."/>
            <person name="Brannstrom I.O."/>
            <person name="Guillou S."/>
            <person name="Cros-Aarteil S."/>
            <person name="Calhoun S."/>
            <person name="Haridas S."/>
            <person name="Kuo A."/>
            <person name="Mondo S."/>
            <person name="Pangilinan J."/>
            <person name="Riley R."/>
            <person name="LaButti K."/>
            <person name="Andreopoulos B."/>
            <person name="Lipzen A."/>
            <person name="Chen C."/>
            <person name="Yan M."/>
            <person name="Daum C."/>
            <person name="Ng V."/>
            <person name="Clum A."/>
            <person name="Steindorff A."/>
            <person name="Ohm R.A."/>
            <person name="Martin F."/>
            <person name="Silar P."/>
            <person name="Natvig D.O."/>
            <person name="Lalanne C."/>
            <person name="Gautier V."/>
            <person name="Ament-Velasquez S.L."/>
            <person name="Kruys A."/>
            <person name="Hutchinson M.I."/>
            <person name="Powell A.J."/>
            <person name="Barry K."/>
            <person name="Miller A.N."/>
            <person name="Grigoriev I.V."/>
            <person name="Debuchy R."/>
            <person name="Gladieux P."/>
            <person name="Hiltunen Thoren M."/>
            <person name="Johannesson H."/>
        </authorList>
    </citation>
    <scope>NUCLEOTIDE SEQUENCE</scope>
    <source>
        <strain evidence="1">CBS 232.78</strain>
    </source>
</reference>
<dbReference type="InterPro" id="IPR027706">
    <property type="entry name" value="PGP_Pase"/>
</dbReference>
<dbReference type="NCBIfam" id="TIGR01668">
    <property type="entry name" value="YqeG_hyp_ppase"/>
    <property type="match status" value="1"/>
</dbReference>
<accession>A0AAE0NCM1</accession>